<accession>A0A8H5CSE9</accession>
<keyword evidence="1" id="KW-0812">Transmembrane</keyword>
<protein>
    <submittedName>
        <fullName evidence="2">Uncharacterized protein</fullName>
    </submittedName>
</protein>
<sequence length="165" mass="17861">MAPVVGLESSSDPAQNFTHALLFIAIAIGMLSFVCAFLFSAYKLGSFLVNAFHHSTTTTTTCQPPLLASQDLSPARTTTTTSPMVMIEESTKLDSHSSISLSNSRALWATLVDDTVGAHPHALPWDQRVFPPGYLSYIHLPVTFPSLPSATRVGLVIKQYKTPKI</sequence>
<evidence type="ECO:0000313" key="2">
    <source>
        <dbReference type="EMBL" id="KAF5346193.1"/>
    </source>
</evidence>
<keyword evidence="3" id="KW-1185">Reference proteome</keyword>
<gene>
    <name evidence="2" type="ORF">D9756_011148</name>
</gene>
<proteinExistence type="predicted"/>
<keyword evidence="1" id="KW-0472">Membrane</keyword>
<organism evidence="2 3">
    <name type="scientific">Leucocoprinus leucothites</name>
    <dbReference type="NCBI Taxonomy" id="201217"/>
    <lineage>
        <taxon>Eukaryota</taxon>
        <taxon>Fungi</taxon>
        <taxon>Dikarya</taxon>
        <taxon>Basidiomycota</taxon>
        <taxon>Agaricomycotina</taxon>
        <taxon>Agaricomycetes</taxon>
        <taxon>Agaricomycetidae</taxon>
        <taxon>Agaricales</taxon>
        <taxon>Agaricineae</taxon>
        <taxon>Agaricaceae</taxon>
        <taxon>Leucocoprinus</taxon>
    </lineage>
</organism>
<dbReference type="AlphaFoldDB" id="A0A8H5CSE9"/>
<name>A0A8H5CSE9_9AGAR</name>
<dbReference type="Proteomes" id="UP000559027">
    <property type="component" value="Unassembled WGS sequence"/>
</dbReference>
<keyword evidence="1" id="KW-1133">Transmembrane helix</keyword>
<feature type="transmembrane region" description="Helical" evidence="1">
    <location>
        <begin position="20"/>
        <end position="42"/>
    </location>
</feature>
<evidence type="ECO:0000313" key="3">
    <source>
        <dbReference type="Proteomes" id="UP000559027"/>
    </source>
</evidence>
<comment type="caution">
    <text evidence="2">The sequence shown here is derived from an EMBL/GenBank/DDBJ whole genome shotgun (WGS) entry which is preliminary data.</text>
</comment>
<evidence type="ECO:0000256" key="1">
    <source>
        <dbReference type="SAM" id="Phobius"/>
    </source>
</evidence>
<reference evidence="2 3" key="1">
    <citation type="journal article" date="2020" name="ISME J.">
        <title>Uncovering the hidden diversity of litter-decomposition mechanisms in mushroom-forming fungi.</title>
        <authorList>
            <person name="Floudas D."/>
            <person name="Bentzer J."/>
            <person name="Ahren D."/>
            <person name="Johansson T."/>
            <person name="Persson P."/>
            <person name="Tunlid A."/>
        </authorList>
    </citation>
    <scope>NUCLEOTIDE SEQUENCE [LARGE SCALE GENOMIC DNA]</scope>
    <source>
        <strain evidence="2 3">CBS 146.42</strain>
    </source>
</reference>
<dbReference type="EMBL" id="JAACJO010000035">
    <property type="protein sequence ID" value="KAF5346193.1"/>
    <property type="molecule type" value="Genomic_DNA"/>
</dbReference>